<dbReference type="EC" id="3.6.1.7" evidence="2 4"/>
<evidence type="ECO:0000256" key="1">
    <source>
        <dbReference type="ARBA" id="ARBA00005614"/>
    </source>
</evidence>
<dbReference type="PANTHER" id="PTHR47268:SF4">
    <property type="entry name" value="ACYLPHOSPHATASE"/>
    <property type="match status" value="1"/>
</dbReference>
<evidence type="ECO:0000256" key="2">
    <source>
        <dbReference type="ARBA" id="ARBA00012150"/>
    </source>
</evidence>
<accession>A0A7S6WPD2</accession>
<dbReference type="InterPro" id="IPR001792">
    <property type="entry name" value="Acylphosphatase-like_dom"/>
</dbReference>
<gene>
    <name evidence="6" type="ORF">IFE08_00100</name>
</gene>
<dbReference type="Proteomes" id="UP000593915">
    <property type="component" value="Chromosome"/>
</dbReference>
<dbReference type="Gene3D" id="3.30.70.100">
    <property type="match status" value="1"/>
</dbReference>
<feature type="active site" evidence="4">
    <location>
        <position position="42"/>
    </location>
</feature>
<evidence type="ECO:0000256" key="5">
    <source>
        <dbReference type="RuleBase" id="RU004168"/>
    </source>
</evidence>
<keyword evidence="4" id="KW-0378">Hydrolase</keyword>
<proteinExistence type="inferred from homology"/>
<dbReference type="PANTHER" id="PTHR47268">
    <property type="entry name" value="ACYLPHOSPHATASE"/>
    <property type="match status" value="1"/>
</dbReference>
<name>A0A7S6WPD2_9SPIR</name>
<dbReference type="GO" id="GO:0003998">
    <property type="term" value="F:acylphosphatase activity"/>
    <property type="evidence" value="ECO:0007669"/>
    <property type="project" value="UniProtKB-EC"/>
</dbReference>
<dbReference type="RefSeq" id="WP_080657338.1">
    <property type="nucleotide sequence ID" value="NZ_CP045670.1"/>
</dbReference>
<protein>
    <recommendedName>
        <fullName evidence="2 4">acylphosphatase</fullName>
        <ecNumber evidence="2 4">3.6.1.7</ecNumber>
    </recommendedName>
</protein>
<dbReference type="InterPro" id="IPR020456">
    <property type="entry name" value="Acylphosphatase"/>
</dbReference>
<comment type="catalytic activity">
    <reaction evidence="3 4">
        <text>an acyl phosphate + H2O = a carboxylate + phosphate + H(+)</text>
        <dbReference type="Rhea" id="RHEA:14965"/>
        <dbReference type="ChEBI" id="CHEBI:15377"/>
        <dbReference type="ChEBI" id="CHEBI:15378"/>
        <dbReference type="ChEBI" id="CHEBI:29067"/>
        <dbReference type="ChEBI" id="CHEBI:43474"/>
        <dbReference type="ChEBI" id="CHEBI:59918"/>
        <dbReference type="EC" id="3.6.1.7"/>
    </reaction>
</comment>
<dbReference type="AlphaFoldDB" id="A0A7S6WPD2"/>
<evidence type="ECO:0000313" key="6">
    <source>
        <dbReference type="EMBL" id="QOW60873.1"/>
    </source>
</evidence>
<sequence length="112" mass="12815">MTNNGRAVYSTGEEEKPVSSLKKEVRAFRIIVKGRVQGVGFRYWTVTLANRLCVTGWVRNCPDYSVEIFAEAGTQVLGEFMYELKHNHPRAKVETLTSEEIRVQGFKNFSVR</sequence>
<evidence type="ECO:0000313" key="7">
    <source>
        <dbReference type="Proteomes" id="UP000593915"/>
    </source>
</evidence>
<reference evidence="6 7" key="1">
    <citation type="submission" date="2020-09" db="EMBL/GenBank/DDBJ databases">
        <title>Characterization of Treponema spp. from bovine digital dermatitis in Korea.</title>
        <authorList>
            <person name="Espiritu H.M."/>
            <person name="Cho Y.I."/>
            <person name="Mamuad L."/>
        </authorList>
    </citation>
    <scope>NUCLEOTIDE SEQUENCE [LARGE SCALE GENOMIC DNA]</scope>
    <source>
        <strain evidence="6 7">KS1</strain>
    </source>
</reference>
<dbReference type="EMBL" id="CP061839">
    <property type="protein sequence ID" value="QOW60873.1"/>
    <property type="molecule type" value="Genomic_DNA"/>
</dbReference>
<organism evidence="6 7">
    <name type="scientific">Treponema pedis</name>
    <dbReference type="NCBI Taxonomy" id="409322"/>
    <lineage>
        <taxon>Bacteria</taxon>
        <taxon>Pseudomonadati</taxon>
        <taxon>Spirochaetota</taxon>
        <taxon>Spirochaetia</taxon>
        <taxon>Spirochaetales</taxon>
        <taxon>Treponemataceae</taxon>
        <taxon>Treponema</taxon>
    </lineage>
</organism>
<evidence type="ECO:0000256" key="3">
    <source>
        <dbReference type="ARBA" id="ARBA00047645"/>
    </source>
</evidence>
<feature type="active site" evidence="4">
    <location>
        <position position="60"/>
    </location>
</feature>
<comment type="similarity">
    <text evidence="1 5">Belongs to the acylphosphatase family.</text>
</comment>
<dbReference type="PROSITE" id="PS51160">
    <property type="entry name" value="ACYLPHOSPHATASE_3"/>
    <property type="match status" value="1"/>
</dbReference>
<dbReference type="SUPFAM" id="SSF54975">
    <property type="entry name" value="Acylphosphatase/BLUF domain-like"/>
    <property type="match status" value="1"/>
</dbReference>
<dbReference type="InterPro" id="IPR036046">
    <property type="entry name" value="Acylphosphatase-like_dom_sf"/>
</dbReference>
<dbReference type="PROSITE" id="PS00150">
    <property type="entry name" value="ACYLPHOSPHATASE_1"/>
    <property type="match status" value="1"/>
</dbReference>
<dbReference type="Pfam" id="PF00708">
    <property type="entry name" value="Acylphosphatase"/>
    <property type="match status" value="1"/>
</dbReference>
<evidence type="ECO:0000256" key="4">
    <source>
        <dbReference type="PROSITE-ProRule" id="PRU00520"/>
    </source>
</evidence>
<dbReference type="InterPro" id="IPR017968">
    <property type="entry name" value="Acylphosphatase_CS"/>
</dbReference>